<sequence length="63" mass="7036">MKDILEAVKESLAIIAVIFACAVSIFCLMRLGEWVTLLIAGCAYILYIGLAITIKRMDKEEEK</sequence>
<reference evidence="2" key="1">
    <citation type="journal article" date="2021" name="PeerJ">
        <title>Extensive microbial diversity within the chicken gut microbiome revealed by metagenomics and culture.</title>
        <authorList>
            <person name="Gilroy R."/>
            <person name="Ravi A."/>
            <person name="Getino M."/>
            <person name="Pursley I."/>
            <person name="Horton D.L."/>
            <person name="Alikhan N.F."/>
            <person name="Baker D."/>
            <person name="Gharbi K."/>
            <person name="Hall N."/>
            <person name="Watson M."/>
            <person name="Adriaenssens E.M."/>
            <person name="Foster-Nyarko E."/>
            <person name="Jarju S."/>
            <person name="Secka A."/>
            <person name="Antonio M."/>
            <person name="Oren A."/>
            <person name="Chaudhuri R.R."/>
            <person name="La Ragione R."/>
            <person name="Hildebrand F."/>
            <person name="Pallen M.J."/>
        </authorList>
    </citation>
    <scope>NUCLEOTIDE SEQUENCE</scope>
    <source>
        <strain evidence="2">B3-3758</strain>
    </source>
</reference>
<comment type="caution">
    <text evidence="2">The sequence shown here is derived from an EMBL/GenBank/DDBJ whole genome shotgun (WGS) entry which is preliminary data.</text>
</comment>
<evidence type="ECO:0000313" key="3">
    <source>
        <dbReference type="Proteomes" id="UP000824236"/>
    </source>
</evidence>
<name>A0A9E2NN14_9BACE</name>
<feature type="transmembrane region" description="Helical" evidence="1">
    <location>
        <begin position="12"/>
        <end position="31"/>
    </location>
</feature>
<reference evidence="2" key="2">
    <citation type="submission" date="2021-04" db="EMBL/GenBank/DDBJ databases">
        <authorList>
            <person name="Gilroy R."/>
        </authorList>
    </citation>
    <scope>NUCLEOTIDE SEQUENCE</scope>
    <source>
        <strain evidence="2">B3-3758</strain>
    </source>
</reference>
<evidence type="ECO:0000313" key="2">
    <source>
        <dbReference type="EMBL" id="MBU3813524.1"/>
    </source>
</evidence>
<proteinExistence type="predicted"/>
<dbReference type="Proteomes" id="UP000824236">
    <property type="component" value="Unassembled WGS sequence"/>
</dbReference>
<feature type="transmembrane region" description="Helical" evidence="1">
    <location>
        <begin position="37"/>
        <end position="54"/>
    </location>
</feature>
<dbReference type="PROSITE" id="PS51257">
    <property type="entry name" value="PROKAR_LIPOPROTEIN"/>
    <property type="match status" value="1"/>
</dbReference>
<keyword evidence="1" id="KW-0472">Membrane</keyword>
<dbReference type="AlphaFoldDB" id="A0A9E2NN14"/>
<dbReference type="EMBL" id="JAHLFO010000040">
    <property type="protein sequence ID" value="MBU3813524.1"/>
    <property type="molecule type" value="Genomic_DNA"/>
</dbReference>
<keyword evidence="1" id="KW-0812">Transmembrane</keyword>
<organism evidence="2 3">
    <name type="scientific">Candidatus Bacteroides intestinipullorum</name>
    <dbReference type="NCBI Taxonomy" id="2838471"/>
    <lineage>
        <taxon>Bacteria</taxon>
        <taxon>Pseudomonadati</taxon>
        <taxon>Bacteroidota</taxon>
        <taxon>Bacteroidia</taxon>
        <taxon>Bacteroidales</taxon>
        <taxon>Bacteroidaceae</taxon>
        <taxon>Bacteroides</taxon>
    </lineage>
</organism>
<protein>
    <submittedName>
        <fullName evidence="2">Uncharacterized protein</fullName>
    </submittedName>
</protein>
<keyword evidence="1" id="KW-1133">Transmembrane helix</keyword>
<evidence type="ECO:0000256" key="1">
    <source>
        <dbReference type="SAM" id="Phobius"/>
    </source>
</evidence>
<accession>A0A9E2NN14</accession>
<gene>
    <name evidence="2" type="ORF">H9791_03325</name>
</gene>